<accession>A0A8S9ZHR6</accession>
<name>A0A8S9ZHR6_9BILA</name>
<feature type="non-terminal residue" evidence="1">
    <location>
        <position position="1"/>
    </location>
</feature>
<evidence type="ECO:0000313" key="1">
    <source>
        <dbReference type="EMBL" id="KAF7632901.1"/>
    </source>
</evidence>
<evidence type="ECO:0000313" key="2">
    <source>
        <dbReference type="Proteomes" id="UP000605970"/>
    </source>
</evidence>
<sequence length="30" mass="3343">VASKEKTTRFGEGNAGIRLVLIKKKEELNI</sequence>
<keyword evidence="2" id="KW-1185">Reference proteome</keyword>
<dbReference type="Proteomes" id="UP000605970">
    <property type="component" value="Unassembled WGS sequence"/>
</dbReference>
<comment type="caution">
    <text evidence="1">The sequence shown here is derived from an EMBL/GenBank/DDBJ whole genome shotgun (WGS) entry which is preliminary data.</text>
</comment>
<reference evidence="1" key="1">
    <citation type="journal article" date="2020" name="Ecol. Evol.">
        <title>Genome structure and content of the rice root-knot nematode (Meloidogyne graminicola).</title>
        <authorList>
            <person name="Phan N.T."/>
            <person name="Danchin E.G.J."/>
            <person name="Klopp C."/>
            <person name="Perfus-Barbeoch L."/>
            <person name="Kozlowski D.K."/>
            <person name="Koutsovoulos G.D."/>
            <person name="Lopez-Roques C."/>
            <person name="Bouchez O."/>
            <person name="Zahm M."/>
            <person name="Besnard G."/>
            <person name="Bellafiore S."/>
        </authorList>
    </citation>
    <scope>NUCLEOTIDE SEQUENCE</scope>
    <source>
        <strain evidence="1">VN-18</strain>
    </source>
</reference>
<dbReference type="AlphaFoldDB" id="A0A8S9ZHR6"/>
<gene>
    <name evidence="1" type="ORF">Mgra_00007678</name>
</gene>
<protein>
    <submittedName>
        <fullName evidence="1">Uncharacterized protein</fullName>
    </submittedName>
</protein>
<dbReference type="EMBL" id="JABEBT010000090">
    <property type="protein sequence ID" value="KAF7632901.1"/>
    <property type="molecule type" value="Genomic_DNA"/>
</dbReference>
<organism evidence="1 2">
    <name type="scientific">Meloidogyne graminicola</name>
    <dbReference type="NCBI Taxonomy" id="189291"/>
    <lineage>
        <taxon>Eukaryota</taxon>
        <taxon>Metazoa</taxon>
        <taxon>Ecdysozoa</taxon>
        <taxon>Nematoda</taxon>
        <taxon>Chromadorea</taxon>
        <taxon>Rhabditida</taxon>
        <taxon>Tylenchina</taxon>
        <taxon>Tylenchomorpha</taxon>
        <taxon>Tylenchoidea</taxon>
        <taxon>Meloidogynidae</taxon>
        <taxon>Meloidogyninae</taxon>
        <taxon>Meloidogyne</taxon>
    </lineage>
</organism>
<proteinExistence type="predicted"/>